<dbReference type="Pfam" id="PF12840">
    <property type="entry name" value="HTH_20"/>
    <property type="match status" value="1"/>
</dbReference>
<evidence type="ECO:0000313" key="6">
    <source>
        <dbReference type="Proteomes" id="UP001597151"/>
    </source>
</evidence>
<reference evidence="6" key="1">
    <citation type="journal article" date="2019" name="Int. J. Syst. Evol. Microbiol.">
        <title>The Global Catalogue of Microorganisms (GCM) 10K type strain sequencing project: providing services to taxonomists for standard genome sequencing and annotation.</title>
        <authorList>
            <consortium name="The Broad Institute Genomics Platform"/>
            <consortium name="The Broad Institute Genome Sequencing Center for Infectious Disease"/>
            <person name="Wu L."/>
            <person name="Ma J."/>
        </authorList>
    </citation>
    <scope>NUCLEOTIDE SEQUENCE [LARGE SCALE GENOMIC DNA]</scope>
    <source>
        <strain evidence="6">CCUG 55328</strain>
    </source>
</reference>
<dbReference type="PANTHER" id="PTHR43132">
    <property type="entry name" value="ARSENICAL RESISTANCE OPERON REPRESSOR ARSR-RELATED"/>
    <property type="match status" value="1"/>
</dbReference>
<keyword evidence="3" id="KW-0804">Transcription</keyword>
<keyword evidence="1" id="KW-0805">Transcription regulation</keyword>
<keyword evidence="6" id="KW-1185">Reference proteome</keyword>
<dbReference type="InterPro" id="IPR036388">
    <property type="entry name" value="WH-like_DNA-bd_sf"/>
</dbReference>
<evidence type="ECO:0000256" key="2">
    <source>
        <dbReference type="ARBA" id="ARBA00023125"/>
    </source>
</evidence>
<proteinExistence type="predicted"/>
<dbReference type="RefSeq" id="WP_380790785.1">
    <property type="nucleotide sequence ID" value="NZ_JBHTKR010000003.1"/>
</dbReference>
<dbReference type="InterPro" id="IPR001845">
    <property type="entry name" value="HTH_ArsR_DNA-bd_dom"/>
</dbReference>
<dbReference type="NCBIfam" id="NF033788">
    <property type="entry name" value="HTH_metalloreg"/>
    <property type="match status" value="1"/>
</dbReference>
<dbReference type="CDD" id="cd00090">
    <property type="entry name" value="HTH_ARSR"/>
    <property type="match status" value="1"/>
</dbReference>
<evidence type="ECO:0000259" key="4">
    <source>
        <dbReference type="PROSITE" id="PS50987"/>
    </source>
</evidence>
<dbReference type="PROSITE" id="PS50987">
    <property type="entry name" value="HTH_ARSR_2"/>
    <property type="match status" value="1"/>
</dbReference>
<evidence type="ECO:0000256" key="1">
    <source>
        <dbReference type="ARBA" id="ARBA00023015"/>
    </source>
</evidence>
<protein>
    <submittedName>
        <fullName evidence="5">ArsR/SmtB family transcription factor</fullName>
    </submittedName>
</protein>
<sequence length="105" mass="11300">MTTATPISRALAALGHDVRLSIYRLLVKAGQGGLTIGEVIEHLDIAPSTLAHHLSTLVDAGLVTQEKQGRMVINRVDYDVMHRTVDFLTAECCSGVTLSRTCKVA</sequence>
<feature type="domain" description="HTH arsR-type" evidence="4">
    <location>
        <begin position="1"/>
        <end position="100"/>
    </location>
</feature>
<dbReference type="Proteomes" id="UP001597151">
    <property type="component" value="Unassembled WGS sequence"/>
</dbReference>
<dbReference type="InterPro" id="IPR036390">
    <property type="entry name" value="WH_DNA-bd_sf"/>
</dbReference>
<evidence type="ECO:0000256" key="3">
    <source>
        <dbReference type="ARBA" id="ARBA00023163"/>
    </source>
</evidence>
<dbReference type="EMBL" id="JBHTKR010000003">
    <property type="protein sequence ID" value="MFD1194821.1"/>
    <property type="molecule type" value="Genomic_DNA"/>
</dbReference>
<dbReference type="PRINTS" id="PR00778">
    <property type="entry name" value="HTHARSR"/>
</dbReference>
<dbReference type="InterPro" id="IPR011991">
    <property type="entry name" value="ArsR-like_HTH"/>
</dbReference>
<dbReference type="Gene3D" id="1.10.10.10">
    <property type="entry name" value="Winged helix-like DNA-binding domain superfamily/Winged helix DNA-binding domain"/>
    <property type="match status" value="1"/>
</dbReference>
<accession>A0ABW3TEB8</accession>
<dbReference type="InterPro" id="IPR051011">
    <property type="entry name" value="Metal_resp_trans_reg"/>
</dbReference>
<comment type="caution">
    <text evidence="5">The sequence shown here is derived from an EMBL/GenBank/DDBJ whole genome shotgun (WGS) entry which is preliminary data.</text>
</comment>
<dbReference type="SUPFAM" id="SSF46785">
    <property type="entry name" value="Winged helix' DNA-binding domain"/>
    <property type="match status" value="1"/>
</dbReference>
<dbReference type="SMART" id="SM00418">
    <property type="entry name" value="HTH_ARSR"/>
    <property type="match status" value="1"/>
</dbReference>
<dbReference type="PANTHER" id="PTHR43132:SF2">
    <property type="entry name" value="ARSENICAL RESISTANCE OPERON REPRESSOR ARSR-RELATED"/>
    <property type="match status" value="1"/>
</dbReference>
<gene>
    <name evidence="5" type="ORF">ACFQ3C_09080</name>
</gene>
<name>A0ABW3TEB8_9RHOB</name>
<keyword evidence="2" id="KW-0238">DNA-binding</keyword>
<organism evidence="5 6">
    <name type="scientific">Seohaeicola saemankumensis</name>
    <dbReference type="NCBI Taxonomy" id="481181"/>
    <lineage>
        <taxon>Bacteria</taxon>
        <taxon>Pseudomonadati</taxon>
        <taxon>Pseudomonadota</taxon>
        <taxon>Alphaproteobacteria</taxon>
        <taxon>Rhodobacterales</taxon>
        <taxon>Roseobacteraceae</taxon>
        <taxon>Seohaeicola</taxon>
    </lineage>
</organism>
<evidence type="ECO:0000313" key="5">
    <source>
        <dbReference type="EMBL" id="MFD1194821.1"/>
    </source>
</evidence>